<organism evidence="1 2">
    <name type="scientific">Crotalaria pallida</name>
    <name type="common">Smooth rattlebox</name>
    <name type="synonym">Crotalaria striata</name>
    <dbReference type="NCBI Taxonomy" id="3830"/>
    <lineage>
        <taxon>Eukaryota</taxon>
        <taxon>Viridiplantae</taxon>
        <taxon>Streptophyta</taxon>
        <taxon>Embryophyta</taxon>
        <taxon>Tracheophyta</taxon>
        <taxon>Spermatophyta</taxon>
        <taxon>Magnoliopsida</taxon>
        <taxon>eudicotyledons</taxon>
        <taxon>Gunneridae</taxon>
        <taxon>Pentapetalae</taxon>
        <taxon>rosids</taxon>
        <taxon>fabids</taxon>
        <taxon>Fabales</taxon>
        <taxon>Fabaceae</taxon>
        <taxon>Papilionoideae</taxon>
        <taxon>50 kb inversion clade</taxon>
        <taxon>genistoids sensu lato</taxon>
        <taxon>core genistoids</taxon>
        <taxon>Crotalarieae</taxon>
        <taxon>Crotalaria</taxon>
    </lineage>
</organism>
<evidence type="ECO:0000313" key="2">
    <source>
        <dbReference type="Proteomes" id="UP001372338"/>
    </source>
</evidence>
<reference evidence="1 2" key="1">
    <citation type="submission" date="2024-01" db="EMBL/GenBank/DDBJ databases">
        <title>The genomes of 5 underutilized Papilionoideae crops provide insights into root nodulation and disease resistanc.</title>
        <authorList>
            <person name="Yuan L."/>
        </authorList>
    </citation>
    <scope>NUCLEOTIDE SEQUENCE [LARGE SCALE GENOMIC DNA]</scope>
    <source>
        <strain evidence="1">ZHUSHIDOU_FW_LH</strain>
        <tissue evidence="1">Leaf</tissue>
    </source>
</reference>
<accession>A0AAN9I4V2</accession>
<dbReference type="AlphaFoldDB" id="A0AAN9I4V2"/>
<dbReference type="Proteomes" id="UP001372338">
    <property type="component" value="Unassembled WGS sequence"/>
</dbReference>
<sequence length="67" mass="7558">MAYPSFSLFPESIQVNKVGRNPIDSSTLTSSLHSGITSYKRRKICSLWCSKATNLWYYGSCEKNNCS</sequence>
<dbReference type="EMBL" id="JAYWIO010000004">
    <property type="protein sequence ID" value="KAK7266077.1"/>
    <property type="molecule type" value="Genomic_DNA"/>
</dbReference>
<proteinExistence type="predicted"/>
<keyword evidence="2" id="KW-1185">Reference proteome</keyword>
<name>A0AAN9I4V2_CROPI</name>
<evidence type="ECO:0000313" key="1">
    <source>
        <dbReference type="EMBL" id="KAK7266077.1"/>
    </source>
</evidence>
<gene>
    <name evidence="1" type="ORF">RIF29_18717</name>
</gene>
<comment type="caution">
    <text evidence="1">The sequence shown here is derived from an EMBL/GenBank/DDBJ whole genome shotgun (WGS) entry which is preliminary data.</text>
</comment>
<protein>
    <submittedName>
        <fullName evidence="1">Uncharacterized protein</fullName>
    </submittedName>
</protein>